<evidence type="ECO:0000313" key="8">
    <source>
        <dbReference type="RefSeq" id="XP_022933109.1"/>
    </source>
</evidence>
<sequence>MENDAMAAAVDSLMEAVKVEEHSEASKTDAQLEKGSCQLPELGSESEPQETQFPFLKFSYIDELGSLSSAIHAFQCRLSELQDHLGSIHNAIDARSKRLISSSNCLLDNHRPLLSVGDGKIALPYNSSSIVATLKRGRNPVSSSSHLLRSPRNNLPETSSDFGKNDGKEAMDKQPESSPLSELEHLCETMCSRGLRKYIVSHLSDLDSLRHEIPLALKFAPNPAQLVFDCIGRFYLQGRKAYSKDSPMVHARQASVLILELFLISGSAETENDRRIKIEPSLKVEAHRAAIAWRKRIVNESGSCKASDIDARGLLLFLASFGIPTVFTNNDLRDLLRSSNSKGISNALRRSHGLCTRIPDIIKGMVKKSMNVEAVDIIYAFGLEDVFPPQEILLSFLQECDETWKKRINEVRGSTMQLRRVSEEKLGSLKCVLKCLEDHKLDPVKSLPGWEIHEMIKNLENDIVELGKRMEDNASMKRKTDEASTQKYPSQETKRSRTVESKGGFPVTSYPPVNGLLEQNAAATLFDGAGVDQFGNYQMSSSLRGSSLVETAVLPADMDISISNAGMDSSNEMGQTRELAFKDVSVGQSFIQQPMPTTLTTTPTPPPPVVSHSAVEGGFVDLYHFGDAVVLENDVPKSSSTETSTLPHVRLSSHPHPPYFYN</sequence>
<feature type="compositionally biased region" description="Polar residues" evidence="6">
    <location>
        <begin position="140"/>
        <end position="162"/>
    </location>
</feature>
<dbReference type="Pfam" id="PF07899">
    <property type="entry name" value="Frigida"/>
    <property type="match status" value="1"/>
</dbReference>
<evidence type="ECO:0000256" key="6">
    <source>
        <dbReference type="SAM" id="MobiDB-lite"/>
    </source>
</evidence>
<dbReference type="PANTHER" id="PTHR31791">
    <property type="entry name" value="FRIGIDA-LIKE PROTEIN 3-RELATED"/>
    <property type="match status" value="1"/>
</dbReference>
<feature type="region of interest" description="Disordered" evidence="6">
    <location>
        <begin position="471"/>
        <end position="505"/>
    </location>
</feature>
<proteinExistence type="inferred from homology"/>
<comment type="similarity">
    <text evidence="1 5">Belongs to the Frigida family.</text>
</comment>
<dbReference type="AlphaFoldDB" id="A0A6J1EYU0"/>
<accession>A0A6J1EYU0</accession>
<gene>
    <name evidence="8" type="primary">LOC111439873</name>
</gene>
<name>A0A6J1EYU0_CUCMO</name>
<feature type="compositionally biased region" description="Polar residues" evidence="6">
    <location>
        <begin position="636"/>
        <end position="646"/>
    </location>
</feature>
<feature type="region of interest" description="Disordered" evidence="6">
    <location>
        <begin position="636"/>
        <end position="662"/>
    </location>
</feature>
<reference evidence="8" key="1">
    <citation type="submission" date="2025-08" db="UniProtKB">
        <authorList>
            <consortium name="RefSeq"/>
        </authorList>
    </citation>
    <scope>IDENTIFICATION</scope>
    <source>
        <tissue evidence="8">Young leaves</tissue>
    </source>
</reference>
<organism evidence="7 8">
    <name type="scientific">Cucurbita moschata</name>
    <name type="common">Winter crookneck squash</name>
    <name type="synonym">Cucurbita pepo var. moschata</name>
    <dbReference type="NCBI Taxonomy" id="3662"/>
    <lineage>
        <taxon>Eukaryota</taxon>
        <taxon>Viridiplantae</taxon>
        <taxon>Streptophyta</taxon>
        <taxon>Embryophyta</taxon>
        <taxon>Tracheophyta</taxon>
        <taxon>Spermatophyta</taxon>
        <taxon>Magnoliopsida</taxon>
        <taxon>eudicotyledons</taxon>
        <taxon>Gunneridae</taxon>
        <taxon>Pentapetalae</taxon>
        <taxon>rosids</taxon>
        <taxon>fabids</taxon>
        <taxon>Cucurbitales</taxon>
        <taxon>Cucurbitaceae</taxon>
        <taxon>Cucurbiteae</taxon>
        <taxon>Cucurbita</taxon>
    </lineage>
</organism>
<evidence type="ECO:0000256" key="1">
    <source>
        <dbReference type="ARBA" id="ARBA00008956"/>
    </source>
</evidence>
<evidence type="ECO:0000256" key="5">
    <source>
        <dbReference type="RuleBase" id="RU364012"/>
    </source>
</evidence>
<evidence type="ECO:0000256" key="4">
    <source>
        <dbReference type="ARBA" id="ARBA00023089"/>
    </source>
</evidence>
<keyword evidence="7" id="KW-1185">Reference proteome</keyword>
<evidence type="ECO:0000256" key="3">
    <source>
        <dbReference type="ARBA" id="ARBA00022782"/>
    </source>
</evidence>
<dbReference type="GO" id="GO:0030154">
    <property type="term" value="P:cell differentiation"/>
    <property type="evidence" value="ECO:0007669"/>
    <property type="project" value="UniProtKB-KW"/>
</dbReference>
<dbReference type="GeneID" id="111439873"/>
<dbReference type="Proteomes" id="UP000504609">
    <property type="component" value="Unplaced"/>
</dbReference>
<protein>
    <recommendedName>
        <fullName evidence="5">FRIGIDA-like protein</fullName>
    </recommendedName>
</protein>
<dbReference type="GO" id="GO:0009908">
    <property type="term" value="P:flower development"/>
    <property type="evidence" value="ECO:0007669"/>
    <property type="project" value="UniProtKB-KW"/>
</dbReference>
<dbReference type="InterPro" id="IPR012474">
    <property type="entry name" value="Frigida"/>
</dbReference>
<evidence type="ECO:0000256" key="2">
    <source>
        <dbReference type="ARBA" id="ARBA00022473"/>
    </source>
</evidence>
<feature type="compositionally biased region" description="Basic and acidic residues" evidence="6">
    <location>
        <begin position="471"/>
        <end position="484"/>
    </location>
</feature>
<dbReference type="RefSeq" id="XP_022933109.1">
    <property type="nucleotide sequence ID" value="XM_023077341.1"/>
</dbReference>
<keyword evidence="2 5" id="KW-0217">Developmental protein</keyword>
<dbReference type="KEGG" id="cmos:111439873"/>
<dbReference type="PANTHER" id="PTHR31791:SF49">
    <property type="entry name" value="INACTIVE PROTEIN FRIGIDA"/>
    <property type="match status" value="1"/>
</dbReference>
<keyword evidence="4 5" id="KW-0287">Flowering</keyword>
<keyword evidence="3 5" id="KW-0221">Differentiation</keyword>
<feature type="compositionally biased region" description="Basic and acidic residues" evidence="6">
    <location>
        <begin position="163"/>
        <end position="175"/>
    </location>
</feature>
<feature type="region of interest" description="Disordered" evidence="6">
    <location>
        <begin position="136"/>
        <end position="179"/>
    </location>
</feature>
<evidence type="ECO:0000313" key="7">
    <source>
        <dbReference type="Proteomes" id="UP000504609"/>
    </source>
</evidence>